<gene>
    <name evidence="2" type="ORF">LRS37_07270</name>
</gene>
<feature type="region of interest" description="Disordered" evidence="1">
    <location>
        <begin position="55"/>
        <end position="82"/>
    </location>
</feature>
<feature type="compositionally biased region" description="Basic and acidic residues" evidence="1">
    <location>
        <begin position="73"/>
        <end position="82"/>
    </location>
</feature>
<sequence length="111" mass="12995">MGKIRKTYDVKFRKKAVDLYKKEGMGYKSVAKELGIDHTMVRRWVEHYDKEGMKGLEEKRGKAKGPGKGRPRTRPEDPETKIKRFEAEVEMLKKLWFCKHPCSKSPSRPSI</sequence>
<feature type="compositionally biased region" description="Basic residues" evidence="1">
    <location>
        <begin position="61"/>
        <end position="72"/>
    </location>
</feature>
<name>A0ABS8QIQ0_9BACI</name>
<keyword evidence="3" id="KW-1185">Reference proteome</keyword>
<protein>
    <submittedName>
        <fullName evidence="2">Helix-turn-helix domain-containing protein</fullName>
    </submittedName>
</protein>
<dbReference type="Gene3D" id="1.10.10.10">
    <property type="entry name" value="Winged helix-like DNA-binding domain superfamily/Winged helix DNA-binding domain"/>
    <property type="match status" value="1"/>
</dbReference>
<dbReference type="InterPro" id="IPR036388">
    <property type="entry name" value="WH-like_DNA-bd_sf"/>
</dbReference>
<organism evidence="2 3">
    <name type="scientific">Neobacillus sedimentimangrovi</name>
    <dbReference type="NCBI Taxonomy" id="2699460"/>
    <lineage>
        <taxon>Bacteria</taxon>
        <taxon>Bacillati</taxon>
        <taxon>Bacillota</taxon>
        <taxon>Bacilli</taxon>
        <taxon>Bacillales</taxon>
        <taxon>Bacillaceae</taxon>
        <taxon>Neobacillus</taxon>
    </lineage>
</organism>
<accession>A0ABS8QIQ0</accession>
<evidence type="ECO:0000256" key="1">
    <source>
        <dbReference type="SAM" id="MobiDB-lite"/>
    </source>
</evidence>
<evidence type="ECO:0000313" key="2">
    <source>
        <dbReference type="EMBL" id="MCD4838675.1"/>
    </source>
</evidence>
<dbReference type="EMBL" id="JAJODE010000015">
    <property type="protein sequence ID" value="MCD4838675.1"/>
    <property type="molecule type" value="Genomic_DNA"/>
</dbReference>
<dbReference type="InterPro" id="IPR009057">
    <property type="entry name" value="Homeodomain-like_sf"/>
</dbReference>
<dbReference type="SUPFAM" id="SSF46689">
    <property type="entry name" value="Homeodomain-like"/>
    <property type="match status" value="1"/>
</dbReference>
<proteinExistence type="predicted"/>
<dbReference type="RefSeq" id="WP_163183191.1">
    <property type="nucleotide sequence ID" value="NZ_JAAFZF010000010.1"/>
</dbReference>
<dbReference type="Pfam" id="PF01527">
    <property type="entry name" value="HTH_Tnp_1"/>
    <property type="match status" value="1"/>
</dbReference>
<comment type="caution">
    <text evidence="2">The sequence shown here is derived from an EMBL/GenBank/DDBJ whole genome shotgun (WGS) entry which is preliminary data.</text>
</comment>
<reference evidence="2 3" key="1">
    <citation type="journal article" date="2023" name="Antonie Van Leeuwenhoek">
        <title>Unveiling the genomic potential of a novel thermostable glycoside hydrolases producing Neobacillus sedimentimangrovi UE25.</title>
        <authorList>
            <person name="Ejaz U."/>
            <person name="Saleem F."/>
            <person name="Rashid R."/>
            <person name="Hasan K.A."/>
            <person name="Syed M.N."/>
            <person name="Sohail M."/>
        </authorList>
    </citation>
    <scope>NUCLEOTIDE SEQUENCE [LARGE SCALE GENOMIC DNA]</scope>
    <source>
        <strain evidence="2 3">UE25</strain>
    </source>
</reference>
<dbReference type="Proteomes" id="UP001162836">
    <property type="component" value="Unassembled WGS sequence"/>
</dbReference>
<dbReference type="InterPro" id="IPR002514">
    <property type="entry name" value="Transposase_8"/>
</dbReference>
<evidence type="ECO:0000313" key="3">
    <source>
        <dbReference type="Proteomes" id="UP001162836"/>
    </source>
</evidence>